<evidence type="ECO:0000256" key="7">
    <source>
        <dbReference type="ARBA" id="ARBA00022759"/>
    </source>
</evidence>
<accession>A0A5B8TP28</accession>
<dbReference type="Pfam" id="PF12008">
    <property type="entry name" value="EcoR124_C"/>
    <property type="match status" value="1"/>
</dbReference>
<dbReference type="SUPFAM" id="SSF52540">
    <property type="entry name" value="P-loop containing nucleoside triphosphate hydrolases"/>
    <property type="match status" value="2"/>
</dbReference>
<reference evidence="13 14" key="1">
    <citation type="submission" date="2019-06" db="EMBL/GenBank/DDBJ databases">
        <title>Genome analyses of bacteria isolated from kimchi.</title>
        <authorList>
            <person name="Lee S."/>
            <person name="Ahn S."/>
            <person name="Roh S."/>
        </authorList>
    </citation>
    <scope>NUCLEOTIDE SEQUENCE [LARGE SCALE GENOMIC DNA]</scope>
    <source>
        <strain evidence="13 14">CBA3616</strain>
    </source>
</reference>
<sequence length="1032" mass="118047">MSKQSELSFENELISYLTQIGGTKQWVYEPELKTTDQLWLNFKQILEQNNAERLDQPLSELEFAQVKQEISSLTSPYRAGQFLYGLKGTSQVEVDLDDGRHVFLTVFDQDQVGAGNTKYQVVNQIERPAIITGKKNRRFDVTLLINGLPIIQIEEKAEAHDAKEALNQIEQYINEDQYSDIFATVQILVGMTPTNIRYMANTTMDKFSTAFAFHWQREQDNSTVRDWREFSAQMLSIPMAHQMATSYMILDGTQNKQMLKVMRPYQVYATRRIIEKLRRMTFGIDPKEAGYIWHTTGSGKTISSFKAAWLASRLPNVDRVVFMVDRVALTNQTAANYAAYDPDSNDENKNGVVADTANVNALARKLKSASGIIVTSIQKMEHLVKRKGFQTPKDNIVFIVDEAHRSTPGETFQLVKKAFPKSAWIGYTGTPSFTGITTGQIFGDPLHIYTIREAIADRNVLGFKVDFNTTLSKDKLKTEYLPKFYQNLYPKWTEQDITAKISTLNDEDMDDLVKPGVYDMNQQHVELVVKDILGKWRNRSDDYRYNAMLTTHVGGGKASTPMAMMYYREFKKQNQSQQRPLKVAVTFSQDTTNGDNMLTTNRSLGEVMQDYSQIFGGHYDDTNVKEYTENVVARLNRTIDDGQYLDLVIVIDQLLTGFDAPKMNTLYVDRTMQGATLIQAYSRTNRIENMEHKPFGRIVNYRWPVHAEKLMNEALTEYANRSSAFKQDELLDPDKGKDGSLTDDGILAADFAKLVTETKTIVANLSQISHEFTAIPLGENEQEKMYQLLTSYNSNINKLKQDDNYSYAQPQQFLKQIGLTETQETMLTATLANELKEKIAKKRGVDFSDLNLEMTHVNEVRVNYDYLSELLAQLANNIHNGNAVSAQSNYSEVNKIADQMDDRKYANQVKQTATDIFNGDIVPDYPMKAKDAKRLISENTAKSKRAEIGEFRKKWGLLDVDFTKMNELIEHHILNADDLNLDGTLSEILRRGQQDYRDYVTDEKIRSLSKIKYRNELRQALEKLADKIIKKY</sequence>
<dbReference type="Pfam" id="PF22679">
    <property type="entry name" value="T1R_D3-like"/>
    <property type="match status" value="1"/>
</dbReference>
<protein>
    <recommendedName>
        <fullName evidence="11">Type I restriction enzyme endonuclease subunit</fullName>
        <shortName evidence="11">R protein</shortName>
        <ecNumber evidence="11">3.1.21.3</ecNumber>
    </recommendedName>
    <alternativeName>
        <fullName evidence="11">Type-1 restriction enzyme R protein</fullName>
    </alternativeName>
</protein>
<dbReference type="EMBL" id="CP042392">
    <property type="protein sequence ID" value="QEA53684.1"/>
    <property type="molecule type" value="Genomic_DNA"/>
</dbReference>
<feature type="domain" description="Helicase ATP-binding" evidence="12">
    <location>
        <begin position="281"/>
        <end position="432"/>
    </location>
</feature>
<keyword evidence="4" id="KW-0540">Nuclease</keyword>
<dbReference type="GO" id="GO:0009035">
    <property type="term" value="F:type I site-specific deoxyribonuclease activity"/>
    <property type="evidence" value="ECO:0007669"/>
    <property type="project" value="UniProtKB-EC"/>
</dbReference>
<dbReference type="InterPro" id="IPR014001">
    <property type="entry name" value="Helicase_ATP-bd"/>
</dbReference>
<keyword evidence="5 11" id="KW-0547">Nucleotide-binding</keyword>
<dbReference type="SMART" id="SM00487">
    <property type="entry name" value="DEXDc"/>
    <property type="match status" value="1"/>
</dbReference>
<dbReference type="GO" id="GO:0005524">
    <property type="term" value="F:ATP binding"/>
    <property type="evidence" value="ECO:0007669"/>
    <property type="project" value="UniProtKB-KW"/>
</dbReference>
<dbReference type="GO" id="GO:0003677">
    <property type="term" value="F:DNA binding"/>
    <property type="evidence" value="ECO:0007669"/>
    <property type="project" value="UniProtKB-KW"/>
</dbReference>
<comment type="similarity">
    <text evidence="2 11">Belongs to the HsdR family.</text>
</comment>
<evidence type="ECO:0000256" key="5">
    <source>
        <dbReference type="ARBA" id="ARBA00022741"/>
    </source>
</evidence>
<name>A0A5B8TP28_9LACO</name>
<keyword evidence="7 13" id="KW-0255">Endonuclease</keyword>
<dbReference type="Pfam" id="PF04313">
    <property type="entry name" value="HSDR_N"/>
    <property type="match status" value="1"/>
</dbReference>
<keyword evidence="10 11" id="KW-0238">DNA-binding</keyword>
<proteinExistence type="inferred from homology"/>
<keyword evidence="8 11" id="KW-0378">Hydrolase</keyword>
<evidence type="ECO:0000313" key="14">
    <source>
        <dbReference type="Proteomes" id="UP000321772"/>
    </source>
</evidence>
<dbReference type="InterPro" id="IPR055180">
    <property type="entry name" value="HsdR_RecA-like_helicase_dom_2"/>
</dbReference>
<evidence type="ECO:0000256" key="2">
    <source>
        <dbReference type="ARBA" id="ARBA00008598"/>
    </source>
</evidence>
<evidence type="ECO:0000256" key="10">
    <source>
        <dbReference type="ARBA" id="ARBA00023125"/>
    </source>
</evidence>
<evidence type="ECO:0000256" key="6">
    <source>
        <dbReference type="ARBA" id="ARBA00022747"/>
    </source>
</evidence>
<keyword evidence="6 11" id="KW-0680">Restriction system</keyword>
<gene>
    <name evidence="13" type="ORF">FGL77_10595</name>
</gene>
<evidence type="ECO:0000256" key="11">
    <source>
        <dbReference type="RuleBase" id="RU364115"/>
    </source>
</evidence>
<dbReference type="InterPro" id="IPR027417">
    <property type="entry name" value="P-loop_NTPase"/>
</dbReference>
<evidence type="ECO:0000256" key="3">
    <source>
        <dbReference type="ARBA" id="ARBA00011296"/>
    </source>
</evidence>
<evidence type="ECO:0000256" key="8">
    <source>
        <dbReference type="ARBA" id="ARBA00022801"/>
    </source>
</evidence>
<dbReference type="REBASE" id="366101">
    <property type="entry name" value="Lco3616ORF10600P"/>
</dbReference>
<dbReference type="InterPro" id="IPR007409">
    <property type="entry name" value="Restrct_endonuc_type1_HsdR_N"/>
</dbReference>
<dbReference type="PANTHER" id="PTHR30195:SF16">
    <property type="entry name" value="TYPE I RESTRICTION ENZYME ENDONUCLEASE SUBUNIT"/>
    <property type="match status" value="1"/>
</dbReference>
<evidence type="ECO:0000256" key="9">
    <source>
        <dbReference type="ARBA" id="ARBA00022840"/>
    </source>
</evidence>
<comment type="catalytic activity">
    <reaction evidence="1 11">
        <text>Endonucleolytic cleavage of DNA to give random double-stranded fragments with terminal 5'-phosphates, ATP is simultaneously hydrolyzed.</text>
        <dbReference type="EC" id="3.1.21.3"/>
    </reaction>
</comment>
<dbReference type="InterPro" id="IPR022625">
    <property type="entry name" value="TypeI_RM_Rsu_C"/>
</dbReference>
<evidence type="ECO:0000259" key="12">
    <source>
        <dbReference type="PROSITE" id="PS51192"/>
    </source>
</evidence>
<dbReference type="EC" id="3.1.21.3" evidence="11"/>
<dbReference type="PROSITE" id="PS51192">
    <property type="entry name" value="HELICASE_ATP_BIND_1"/>
    <property type="match status" value="1"/>
</dbReference>
<dbReference type="InterPro" id="IPR051268">
    <property type="entry name" value="Type-I_R_enzyme_R_subunit"/>
</dbReference>
<organism evidence="13 14">
    <name type="scientific">Loigolactobacillus coryniformis</name>
    <dbReference type="NCBI Taxonomy" id="1610"/>
    <lineage>
        <taxon>Bacteria</taxon>
        <taxon>Bacillati</taxon>
        <taxon>Bacillota</taxon>
        <taxon>Bacilli</taxon>
        <taxon>Lactobacillales</taxon>
        <taxon>Lactobacillaceae</taxon>
        <taxon>Loigolactobacillus</taxon>
    </lineage>
</organism>
<dbReference type="GO" id="GO:0009307">
    <property type="term" value="P:DNA restriction-modification system"/>
    <property type="evidence" value="ECO:0007669"/>
    <property type="project" value="UniProtKB-KW"/>
</dbReference>
<dbReference type="PANTHER" id="PTHR30195">
    <property type="entry name" value="TYPE I SITE-SPECIFIC DEOXYRIBONUCLEASE PROTEIN SUBUNIT M AND R"/>
    <property type="match status" value="1"/>
</dbReference>
<dbReference type="InterPro" id="IPR040980">
    <property type="entry name" value="SWI2_SNF2"/>
</dbReference>
<dbReference type="Pfam" id="PF18766">
    <property type="entry name" value="SWI2_SNF2"/>
    <property type="match status" value="1"/>
</dbReference>
<keyword evidence="9 11" id="KW-0067">ATP-binding</keyword>
<dbReference type="Proteomes" id="UP000321772">
    <property type="component" value="Chromosome"/>
</dbReference>
<dbReference type="Gene3D" id="3.40.50.300">
    <property type="entry name" value="P-loop containing nucleotide triphosphate hydrolases"/>
    <property type="match status" value="2"/>
</dbReference>
<dbReference type="RefSeq" id="WP_146990023.1">
    <property type="nucleotide sequence ID" value="NZ_CP042392.1"/>
</dbReference>
<comment type="function">
    <text evidence="11">Subunit R is required for both nuclease and ATPase activities, but not for modification.</text>
</comment>
<dbReference type="AlphaFoldDB" id="A0A5B8TP28"/>
<evidence type="ECO:0000256" key="4">
    <source>
        <dbReference type="ARBA" id="ARBA00022722"/>
    </source>
</evidence>
<comment type="subunit">
    <text evidence="3 11">The type I restriction/modification system is composed of three polypeptides R, M and S.</text>
</comment>
<dbReference type="InterPro" id="IPR004473">
    <property type="entry name" value="Restrct_endonuc_typeI_HsdR"/>
</dbReference>
<dbReference type="Gene3D" id="3.90.1570.50">
    <property type="match status" value="1"/>
</dbReference>
<evidence type="ECO:0000313" key="13">
    <source>
        <dbReference type="EMBL" id="QEA53684.1"/>
    </source>
</evidence>
<dbReference type="NCBIfam" id="TIGR00348">
    <property type="entry name" value="hsdR"/>
    <property type="match status" value="1"/>
</dbReference>
<dbReference type="CDD" id="cd22332">
    <property type="entry name" value="HsdR_N"/>
    <property type="match status" value="1"/>
</dbReference>
<dbReference type="CDD" id="cd18800">
    <property type="entry name" value="SF2_C_EcoR124I-like"/>
    <property type="match status" value="1"/>
</dbReference>
<evidence type="ECO:0000256" key="1">
    <source>
        <dbReference type="ARBA" id="ARBA00000851"/>
    </source>
</evidence>